<keyword evidence="4" id="KW-1185">Reference proteome</keyword>
<dbReference type="Pfam" id="PF05016">
    <property type="entry name" value="ParE_toxin"/>
    <property type="match status" value="1"/>
</dbReference>
<dbReference type="OrthoDB" id="8369899at2"/>
<dbReference type="InterPro" id="IPR035093">
    <property type="entry name" value="RelE/ParE_toxin_dom_sf"/>
</dbReference>
<dbReference type="AlphaFoldDB" id="A0A239GD48"/>
<evidence type="ECO:0000256" key="2">
    <source>
        <dbReference type="ARBA" id="ARBA00022649"/>
    </source>
</evidence>
<evidence type="ECO:0000313" key="4">
    <source>
        <dbReference type="Proteomes" id="UP000198281"/>
    </source>
</evidence>
<evidence type="ECO:0000256" key="1">
    <source>
        <dbReference type="ARBA" id="ARBA00006226"/>
    </source>
</evidence>
<dbReference type="PANTHER" id="PTHR33755">
    <property type="entry name" value="TOXIN PARE1-RELATED"/>
    <property type="match status" value="1"/>
</dbReference>
<dbReference type="RefSeq" id="WP_048575817.1">
    <property type="nucleotide sequence ID" value="NZ_FZOS01000012.1"/>
</dbReference>
<dbReference type="EMBL" id="FZOS01000012">
    <property type="protein sequence ID" value="SNS66981.1"/>
    <property type="molecule type" value="Genomic_DNA"/>
</dbReference>
<organism evidence="3 4">
    <name type="scientific">Edaphosphingomonas laterariae</name>
    <dbReference type="NCBI Taxonomy" id="861865"/>
    <lineage>
        <taxon>Bacteria</taxon>
        <taxon>Pseudomonadati</taxon>
        <taxon>Pseudomonadota</taxon>
        <taxon>Alphaproteobacteria</taxon>
        <taxon>Sphingomonadales</taxon>
        <taxon>Rhizorhabdaceae</taxon>
        <taxon>Edaphosphingomonas</taxon>
    </lineage>
</organism>
<dbReference type="InterPro" id="IPR007712">
    <property type="entry name" value="RelE/ParE_toxin"/>
</dbReference>
<dbReference type="InterPro" id="IPR051803">
    <property type="entry name" value="TA_system_RelE-like_toxin"/>
</dbReference>
<comment type="similarity">
    <text evidence="1">Belongs to the RelE toxin family.</text>
</comment>
<reference evidence="4" key="1">
    <citation type="submission" date="2017-06" db="EMBL/GenBank/DDBJ databases">
        <authorList>
            <person name="Varghese N."/>
            <person name="Submissions S."/>
        </authorList>
    </citation>
    <scope>NUCLEOTIDE SEQUENCE [LARGE SCALE GENOMIC DNA]</scope>
    <source>
        <strain evidence="4">LNB2</strain>
    </source>
</reference>
<protein>
    <submittedName>
        <fullName evidence="3">Plasmid stabilization system protein ParE</fullName>
    </submittedName>
</protein>
<gene>
    <name evidence="3" type="ORF">SAMN06295912_1127</name>
</gene>
<dbReference type="PANTHER" id="PTHR33755:SF6">
    <property type="entry name" value="PLASMID STABILIZATION SYSTEM PROTEIN"/>
    <property type="match status" value="1"/>
</dbReference>
<dbReference type="Gene3D" id="3.30.2310.20">
    <property type="entry name" value="RelE-like"/>
    <property type="match status" value="1"/>
</dbReference>
<keyword evidence="2" id="KW-1277">Toxin-antitoxin system</keyword>
<evidence type="ECO:0000313" key="3">
    <source>
        <dbReference type="EMBL" id="SNS66981.1"/>
    </source>
</evidence>
<accession>A0A239GD48</accession>
<name>A0A239GD48_9SPHN</name>
<proteinExistence type="inferred from homology"/>
<dbReference type="Proteomes" id="UP000198281">
    <property type="component" value="Unassembled WGS sequence"/>
</dbReference>
<sequence>MIVILASAAQRDLRAIGRYIAQDNPLRAVSFIAELESAAQGLAEMPQGFPLVPRYERYGIRRRSYRGYALLYRVAGDRIGVVRILGPGQDIDRALNLL</sequence>